<accession>A0A8C6RX09</accession>
<dbReference type="Proteomes" id="UP000694381">
    <property type="component" value="Unassembled WGS sequence"/>
</dbReference>
<dbReference type="CDD" id="cd07765">
    <property type="entry name" value="KRAB_A-box"/>
    <property type="match status" value="1"/>
</dbReference>
<name>A0A8C6RX09_NANGA</name>
<feature type="domain" description="KRAB" evidence="1">
    <location>
        <begin position="14"/>
        <end position="86"/>
    </location>
</feature>
<protein>
    <submittedName>
        <fullName evidence="2">Zinc finger protein 780A</fullName>
    </submittedName>
</protein>
<reference evidence="2" key="1">
    <citation type="submission" date="2025-08" db="UniProtKB">
        <authorList>
            <consortium name="Ensembl"/>
        </authorList>
    </citation>
    <scope>IDENTIFICATION</scope>
</reference>
<evidence type="ECO:0000313" key="2">
    <source>
        <dbReference type="Ensembl" id="ENSNGAP00000025166.1"/>
    </source>
</evidence>
<dbReference type="OMA" id="QKMIFTK"/>
<gene>
    <name evidence="2" type="primary">LOC103750754</name>
</gene>
<dbReference type="InterPro" id="IPR036051">
    <property type="entry name" value="KRAB_dom_sf"/>
</dbReference>
<organism evidence="2 3">
    <name type="scientific">Nannospalax galili</name>
    <name type="common">Northern Israeli blind subterranean mole rat</name>
    <name type="synonym">Spalax galili</name>
    <dbReference type="NCBI Taxonomy" id="1026970"/>
    <lineage>
        <taxon>Eukaryota</taxon>
        <taxon>Metazoa</taxon>
        <taxon>Chordata</taxon>
        <taxon>Craniata</taxon>
        <taxon>Vertebrata</taxon>
        <taxon>Euteleostomi</taxon>
        <taxon>Mammalia</taxon>
        <taxon>Eutheria</taxon>
        <taxon>Euarchontoglires</taxon>
        <taxon>Glires</taxon>
        <taxon>Rodentia</taxon>
        <taxon>Myomorpha</taxon>
        <taxon>Muroidea</taxon>
        <taxon>Spalacidae</taxon>
        <taxon>Spalacinae</taxon>
        <taxon>Nannospalax</taxon>
    </lineage>
</organism>
<dbReference type="GeneTree" id="ENSGT00940000162062"/>
<dbReference type="Gene3D" id="6.10.140.140">
    <property type="match status" value="1"/>
</dbReference>
<dbReference type="AlphaFoldDB" id="A0A8C6RX09"/>
<proteinExistence type="predicted"/>
<dbReference type="Ensembl" id="ENSNGAT00000030885.1">
    <property type="protein sequence ID" value="ENSNGAP00000025166.1"/>
    <property type="gene ID" value="ENSNGAG00000023206.1"/>
</dbReference>
<dbReference type="Pfam" id="PF01352">
    <property type="entry name" value="KRAB"/>
    <property type="match status" value="1"/>
</dbReference>
<sequence>MANRNFANMVPGSVTFRDVAVDFSQEEWEYLDATQRVLYRDMMLETYSHLVTVVGSSLSKPDLITLLEQEKEPWMVVERETSRQNP</sequence>
<dbReference type="GO" id="GO:0006355">
    <property type="term" value="P:regulation of DNA-templated transcription"/>
    <property type="evidence" value="ECO:0007669"/>
    <property type="project" value="InterPro"/>
</dbReference>
<reference evidence="2" key="2">
    <citation type="submission" date="2025-09" db="UniProtKB">
        <authorList>
            <consortium name="Ensembl"/>
        </authorList>
    </citation>
    <scope>IDENTIFICATION</scope>
</reference>
<keyword evidence="3" id="KW-1185">Reference proteome</keyword>
<dbReference type="InterPro" id="IPR050169">
    <property type="entry name" value="Krueppel_C2H2_ZnF"/>
</dbReference>
<dbReference type="PROSITE" id="PS50805">
    <property type="entry name" value="KRAB"/>
    <property type="match status" value="1"/>
</dbReference>
<dbReference type="InterPro" id="IPR001909">
    <property type="entry name" value="KRAB"/>
</dbReference>
<dbReference type="SMART" id="SM00349">
    <property type="entry name" value="KRAB"/>
    <property type="match status" value="1"/>
</dbReference>
<evidence type="ECO:0000313" key="3">
    <source>
        <dbReference type="Proteomes" id="UP000694381"/>
    </source>
</evidence>
<evidence type="ECO:0000259" key="1">
    <source>
        <dbReference type="PROSITE" id="PS50805"/>
    </source>
</evidence>
<dbReference type="PANTHER" id="PTHR23232:SF157">
    <property type="entry name" value="ZINC FINGER PROTEIN 525"/>
    <property type="match status" value="1"/>
</dbReference>
<dbReference type="PANTHER" id="PTHR23232">
    <property type="entry name" value="KRAB DOMAIN C2H2 ZINC FINGER"/>
    <property type="match status" value="1"/>
</dbReference>
<dbReference type="SUPFAM" id="SSF109640">
    <property type="entry name" value="KRAB domain (Kruppel-associated box)"/>
    <property type="match status" value="1"/>
</dbReference>